<gene>
    <name evidence="2" type="ORF">SFSGTM_06710</name>
</gene>
<dbReference type="GO" id="GO:0016491">
    <property type="term" value="F:oxidoreductase activity"/>
    <property type="evidence" value="ECO:0007669"/>
    <property type="project" value="InterPro"/>
</dbReference>
<evidence type="ECO:0000259" key="1">
    <source>
        <dbReference type="PROSITE" id="PS51352"/>
    </source>
</evidence>
<proteinExistence type="predicted"/>
<dbReference type="RefSeq" id="WP_162083941.1">
    <property type="nucleotide sequence ID" value="NZ_AP021881.1"/>
</dbReference>
<dbReference type="InterPro" id="IPR050553">
    <property type="entry name" value="Thioredoxin_ResA/DsbE_sf"/>
</dbReference>
<dbReference type="InterPro" id="IPR036249">
    <property type="entry name" value="Thioredoxin-like_sf"/>
</dbReference>
<dbReference type="PANTHER" id="PTHR42852">
    <property type="entry name" value="THIOL:DISULFIDE INTERCHANGE PROTEIN DSBE"/>
    <property type="match status" value="1"/>
</dbReference>
<dbReference type="Pfam" id="PF00578">
    <property type="entry name" value="AhpC-TSA"/>
    <property type="match status" value="1"/>
</dbReference>
<dbReference type="KEGG" id="sniv:SFSGTM_06710"/>
<accession>A0A809S7Q8</accession>
<dbReference type="PROSITE" id="PS51352">
    <property type="entry name" value="THIOREDOXIN_2"/>
    <property type="match status" value="1"/>
</dbReference>
<evidence type="ECO:0000313" key="2">
    <source>
        <dbReference type="EMBL" id="BBO99962.1"/>
    </source>
</evidence>
<dbReference type="CDD" id="cd02970">
    <property type="entry name" value="PRX_like2"/>
    <property type="match status" value="1"/>
</dbReference>
<evidence type="ECO:0000313" key="3">
    <source>
        <dbReference type="Proteomes" id="UP000463939"/>
    </source>
</evidence>
<dbReference type="GO" id="GO:0016209">
    <property type="term" value="F:antioxidant activity"/>
    <property type="evidence" value="ECO:0007669"/>
    <property type="project" value="InterPro"/>
</dbReference>
<dbReference type="SUPFAM" id="SSF52833">
    <property type="entry name" value="Thioredoxin-like"/>
    <property type="match status" value="1"/>
</dbReference>
<organism evidence="2 3">
    <name type="scientific">Sulfuriferula nivalis</name>
    <dbReference type="NCBI Taxonomy" id="2675298"/>
    <lineage>
        <taxon>Bacteria</taxon>
        <taxon>Pseudomonadati</taxon>
        <taxon>Pseudomonadota</taxon>
        <taxon>Betaproteobacteria</taxon>
        <taxon>Nitrosomonadales</taxon>
        <taxon>Sulfuricellaceae</taxon>
        <taxon>Sulfuriferula</taxon>
    </lineage>
</organism>
<sequence>MSKRLTAGEIAPDFQATDQLGNMMSLSNFHGRWLLLSFYRYASCPLCNLRVHELSKLHAELQAYGLDMLAVFQSPAEKIDTYVGNQHPPFPLIPDPQQILYKRYGVIHSWAGFLIAWIKRLPTISHAVFRQRYLPGTVEGGIHRIPADFLIRPDGHIAEAYYGRDIGDHMPIDRIRQHLHASIAHN</sequence>
<dbReference type="Proteomes" id="UP000463939">
    <property type="component" value="Chromosome"/>
</dbReference>
<keyword evidence="3" id="KW-1185">Reference proteome</keyword>
<feature type="domain" description="Thioredoxin" evidence="1">
    <location>
        <begin position="5"/>
        <end position="184"/>
    </location>
</feature>
<reference evidence="3" key="1">
    <citation type="submission" date="2019-11" db="EMBL/GenBank/DDBJ databases">
        <title>Isolation and characterization of a novel species in the genus Sulfuriferula.</title>
        <authorList>
            <person name="Mochizuki J."/>
            <person name="Kojima H."/>
            <person name="Fukui M."/>
        </authorList>
    </citation>
    <scope>NUCLEOTIDE SEQUENCE [LARGE SCALE GENOMIC DNA]</scope>
    <source>
        <strain evidence="3">SGTM</strain>
    </source>
</reference>
<dbReference type="EMBL" id="AP021881">
    <property type="protein sequence ID" value="BBO99962.1"/>
    <property type="molecule type" value="Genomic_DNA"/>
</dbReference>
<dbReference type="InterPro" id="IPR000866">
    <property type="entry name" value="AhpC/TSA"/>
</dbReference>
<dbReference type="Gene3D" id="3.40.30.10">
    <property type="entry name" value="Glutaredoxin"/>
    <property type="match status" value="1"/>
</dbReference>
<dbReference type="InterPro" id="IPR013766">
    <property type="entry name" value="Thioredoxin_domain"/>
</dbReference>
<name>A0A809S7Q8_9PROT</name>
<dbReference type="AlphaFoldDB" id="A0A809S7Q8"/>
<protein>
    <submittedName>
        <fullName evidence="2">Alkyl hydroperoxide reductase</fullName>
    </submittedName>
</protein>